<comment type="similarity">
    <text evidence="4 10">Belongs to the OST1 family.</text>
</comment>
<dbReference type="PANTHER" id="PTHR21049:SF0">
    <property type="entry name" value="DOLICHYL-DIPHOSPHOOLIGOSACCHARIDE--PROTEIN GLYCOSYLTRANSFERASE SUBUNIT 1"/>
    <property type="match status" value="1"/>
</dbReference>
<dbReference type="PANTHER" id="PTHR21049">
    <property type="entry name" value="RIBOPHORIN I"/>
    <property type="match status" value="1"/>
</dbReference>
<keyword evidence="7 10" id="KW-0256">Endoplasmic reticulum</keyword>
<feature type="signal peptide" evidence="10">
    <location>
        <begin position="1"/>
        <end position="20"/>
    </location>
</feature>
<evidence type="ECO:0000256" key="3">
    <source>
        <dbReference type="ARBA" id="ARBA00004922"/>
    </source>
</evidence>
<protein>
    <recommendedName>
        <fullName evidence="10">Dolichyl-diphosphooligosaccharide--protein glycosyltransferase subunit 1</fullName>
    </recommendedName>
</protein>
<comment type="pathway">
    <text evidence="3 10">Protein modification; protein glycosylation.</text>
</comment>
<evidence type="ECO:0000256" key="1">
    <source>
        <dbReference type="ARBA" id="ARBA00002791"/>
    </source>
</evidence>
<evidence type="ECO:0000313" key="12">
    <source>
        <dbReference type="Proteomes" id="UP000799439"/>
    </source>
</evidence>
<proteinExistence type="inferred from homology"/>
<dbReference type="GO" id="GO:0008250">
    <property type="term" value="C:oligosaccharyltransferase complex"/>
    <property type="evidence" value="ECO:0007669"/>
    <property type="project" value="UniProtKB-UniRule"/>
</dbReference>
<organism evidence="11 12">
    <name type="scientific">Myriangium duriaei CBS 260.36</name>
    <dbReference type="NCBI Taxonomy" id="1168546"/>
    <lineage>
        <taxon>Eukaryota</taxon>
        <taxon>Fungi</taxon>
        <taxon>Dikarya</taxon>
        <taxon>Ascomycota</taxon>
        <taxon>Pezizomycotina</taxon>
        <taxon>Dothideomycetes</taxon>
        <taxon>Dothideomycetidae</taxon>
        <taxon>Myriangiales</taxon>
        <taxon>Myriangiaceae</taxon>
        <taxon>Myriangium</taxon>
    </lineage>
</organism>
<keyword evidence="6 10" id="KW-0732">Signal</keyword>
<keyword evidence="8 10" id="KW-1133">Transmembrane helix</keyword>
<dbReference type="Pfam" id="PF04597">
    <property type="entry name" value="Ribophorin_I"/>
    <property type="match status" value="1"/>
</dbReference>
<dbReference type="EMBL" id="ML996086">
    <property type="protein sequence ID" value="KAF2152588.1"/>
    <property type="molecule type" value="Genomic_DNA"/>
</dbReference>
<comment type="subunit">
    <text evidence="10">Component of the oligosaccharyltransferase (OST) complex.</text>
</comment>
<comment type="function">
    <text evidence="1 10">Subunit of the oligosaccharyl transferase (OST) complex that catalyzes the initial transfer of a defined glycan (Glc(3)Man(9)GlcNAc(2) in eukaryotes) from the lipid carrier dolichol-pyrophosphate to an asparagine residue within an Asn-X-Ser/Thr consensus motif in nascent polypeptide chains, the first step in protein N-glycosylation. N-glycosylation occurs cotranslationally and the complex associates with the Sec61 complex at the channel-forming translocon complex that mediates protein translocation across the endoplasmic reticulum (ER). All subunits are required for a maximal enzyme activity.</text>
</comment>
<evidence type="ECO:0000256" key="10">
    <source>
        <dbReference type="RuleBase" id="RU361143"/>
    </source>
</evidence>
<gene>
    <name evidence="11" type="ORF">K461DRAFT_226623</name>
</gene>
<comment type="caution">
    <text evidence="11">The sequence shown here is derived from an EMBL/GenBank/DDBJ whole genome shotgun (WGS) entry which is preliminary data.</text>
</comment>
<dbReference type="AlphaFoldDB" id="A0A9P4IZ72"/>
<evidence type="ECO:0000256" key="6">
    <source>
        <dbReference type="ARBA" id="ARBA00022729"/>
    </source>
</evidence>
<dbReference type="InterPro" id="IPR007676">
    <property type="entry name" value="Ribophorin_I"/>
</dbReference>
<accession>A0A9P4IZ72</accession>
<dbReference type="Proteomes" id="UP000799439">
    <property type="component" value="Unassembled WGS sequence"/>
</dbReference>
<keyword evidence="9 10" id="KW-0472">Membrane</keyword>
<dbReference type="GO" id="GO:0018279">
    <property type="term" value="P:protein N-linked glycosylation via asparagine"/>
    <property type="evidence" value="ECO:0007669"/>
    <property type="project" value="TreeGrafter"/>
</dbReference>
<evidence type="ECO:0000256" key="5">
    <source>
        <dbReference type="ARBA" id="ARBA00022692"/>
    </source>
</evidence>
<dbReference type="OrthoDB" id="310030at2759"/>
<comment type="subcellular location">
    <subcellularLocation>
        <location evidence="2 10">Endoplasmic reticulum membrane</location>
        <topology evidence="2 10">Single-pass type I membrane protein</topology>
    </subcellularLocation>
</comment>
<evidence type="ECO:0000256" key="8">
    <source>
        <dbReference type="ARBA" id="ARBA00022989"/>
    </source>
</evidence>
<evidence type="ECO:0000256" key="2">
    <source>
        <dbReference type="ARBA" id="ARBA00004115"/>
    </source>
</evidence>
<keyword evidence="12" id="KW-1185">Reference proteome</keyword>
<feature type="transmembrane region" description="Helical" evidence="10">
    <location>
        <begin position="464"/>
        <end position="481"/>
    </location>
</feature>
<evidence type="ECO:0000256" key="9">
    <source>
        <dbReference type="ARBA" id="ARBA00023136"/>
    </source>
</evidence>
<evidence type="ECO:0000313" key="11">
    <source>
        <dbReference type="EMBL" id="KAF2152588.1"/>
    </source>
</evidence>
<feature type="chain" id="PRO_5040533923" description="Dolichyl-diphosphooligosaccharide--protein glycosyltransferase subunit 1" evidence="10">
    <location>
        <begin position="21"/>
        <end position="491"/>
    </location>
</feature>
<evidence type="ECO:0000256" key="7">
    <source>
        <dbReference type="ARBA" id="ARBA00022824"/>
    </source>
</evidence>
<reference evidence="11" key="1">
    <citation type="journal article" date="2020" name="Stud. Mycol.">
        <title>101 Dothideomycetes genomes: a test case for predicting lifestyles and emergence of pathogens.</title>
        <authorList>
            <person name="Haridas S."/>
            <person name="Albert R."/>
            <person name="Binder M."/>
            <person name="Bloem J."/>
            <person name="Labutti K."/>
            <person name="Salamov A."/>
            <person name="Andreopoulos B."/>
            <person name="Baker S."/>
            <person name="Barry K."/>
            <person name="Bills G."/>
            <person name="Bluhm B."/>
            <person name="Cannon C."/>
            <person name="Castanera R."/>
            <person name="Culley D."/>
            <person name="Daum C."/>
            <person name="Ezra D."/>
            <person name="Gonzalez J."/>
            <person name="Henrissat B."/>
            <person name="Kuo A."/>
            <person name="Liang C."/>
            <person name="Lipzen A."/>
            <person name="Lutzoni F."/>
            <person name="Magnuson J."/>
            <person name="Mondo S."/>
            <person name="Nolan M."/>
            <person name="Ohm R."/>
            <person name="Pangilinan J."/>
            <person name="Park H.-J."/>
            <person name="Ramirez L."/>
            <person name="Alfaro M."/>
            <person name="Sun H."/>
            <person name="Tritt A."/>
            <person name="Yoshinaga Y."/>
            <person name="Zwiers L.-H."/>
            <person name="Turgeon B."/>
            <person name="Goodwin S."/>
            <person name="Spatafora J."/>
            <person name="Crous P."/>
            <person name="Grigoriev I."/>
        </authorList>
    </citation>
    <scope>NUCLEOTIDE SEQUENCE</scope>
    <source>
        <strain evidence="11">CBS 260.36</strain>
    </source>
</reference>
<name>A0A9P4IZ72_9PEZI</name>
<evidence type="ECO:0000256" key="4">
    <source>
        <dbReference type="ARBA" id="ARBA00008905"/>
    </source>
</evidence>
<keyword evidence="5 10" id="KW-0812">Transmembrane</keyword>
<sequence length="491" mass="55346">MRSIGFFASCLVASAVRCLADINVTEQISKQILPNSFTPPQVFQHANLVRTISLAKSYTKETVNVVVENVDKQSQKEYYLPFEASTISRIGGLEVKDKNNPDIVFPKPQTVEYDAQSATQYYKIELPKALAPKDKITLSITWNVLSTLTPLPALIDQSSKQYVEFRFSTYTSSAYKTIKQKTNLKLSTTDVPDYTTFEKTSEGKDDPQKQGTTFTYGPYADIPAGALQQASVRYEYTKPLLHVSLLERDIEVSHWGGNIATEERYWLENRGAQLKSQFSRLKWQQMQYYNPPTSAAKQFTVPLAPGSLNPYFIDDIGNVSTSRFRSNAKEALLELKPRYPIFGGWKYKFRIGWDANLKNSLRKLKAGPGYVLKVPFLEGPKEAEGVEYGRVVLRIILPEGADNIKYETNAPIVSSETSRHRTFMDTLGRTTLELVALNVADEARDRNVVVTYDYPFLAGFRKPIVIFSSILGLFGAAWVVSQLDVSIGRKR</sequence>